<dbReference type="OrthoDB" id="4776414at2759"/>
<proteinExistence type="predicted"/>
<organism evidence="2">
    <name type="scientific">Rosellinia necatrix</name>
    <name type="common">White root-rot fungus</name>
    <dbReference type="NCBI Taxonomy" id="77044"/>
    <lineage>
        <taxon>Eukaryota</taxon>
        <taxon>Fungi</taxon>
        <taxon>Dikarya</taxon>
        <taxon>Ascomycota</taxon>
        <taxon>Pezizomycotina</taxon>
        <taxon>Sordariomycetes</taxon>
        <taxon>Xylariomycetidae</taxon>
        <taxon>Xylariales</taxon>
        <taxon>Xylariaceae</taxon>
        <taxon>Rosellinia</taxon>
    </lineage>
</organism>
<evidence type="ECO:0000256" key="1">
    <source>
        <dbReference type="SAM" id="MobiDB-lite"/>
    </source>
</evidence>
<dbReference type="EMBL" id="DF977472">
    <property type="protein sequence ID" value="GAP87399.1"/>
    <property type="molecule type" value="Genomic_DNA"/>
</dbReference>
<name>A0A1W2TH16_ROSNE</name>
<protein>
    <submittedName>
        <fullName evidence="2">Uncharacterized protein</fullName>
    </submittedName>
</protein>
<dbReference type="Proteomes" id="UP000054516">
    <property type="component" value="Unassembled WGS sequence"/>
</dbReference>
<evidence type="ECO:0000313" key="2">
    <source>
        <dbReference type="EMBL" id="GAP87399.1"/>
    </source>
</evidence>
<keyword evidence="3" id="KW-1185">Reference proteome</keyword>
<feature type="compositionally biased region" description="Pro residues" evidence="1">
    <location>
        <begin position="228"/>
        <end position="238"/>
    </location>
</feature>
<reference evidence="2" key="1">
    <citation type="submission" date="2016-03" db="EMBL/GenBank/DDBJ databases">
        <title>Draft genome sequence of Rosellinia necatrix.</title>
        <authorList>
            <person name="Kanematsu S."/>
        </authorList>
    </citation>
    <scope>NUCLEOTIDE SEQUENCE [LARGE SCALE GENOMIC DNA]</scope>
    <source>
        <strain evidence="2">W97</strain>
    </source>
</reference>
<dbReference type="AlphaFoldDB" id="A0A1W2TH16"/>
<feature type="region of interest" description="Disordered" evidence="1">
    <location>
        <begin position="222"/>
        <end position="272"/>
    </location>
</feature>
<sequence>MSVTNANENTIICLGFAAEGDYGDSELQMHQQGLLCIQVDSPPGNTAHVSCHSPALVPSDTELARERNDIVYFDHDTLEKLELYQTGPLRRISHTTTVAIHWWSLRTWESLRENLMIVYSQLRNIERVIIIVDHENPGALDSAGPRTSPLSMYGMSNDTVLEYENERVNWCDIARVVQQTIRDQTFWRECNRRYSLEQILPAEVNPARIPQVCLMRLSRGHDHEGVPRLPPQPLPPAHSPSVSGLASIDGFWNPQQTEEPASTNYSLQDLLD</sequence>
<accession>A0A1W2TH16</accession>
<evidence type="ECO:0000313" key="3">
    <source>
        <dbReference type="Proteomes" id="UP000054516"/>
    </source>
</evidence>
<gene>
    <name evidence="2" type="ORF">SAMD00023353_2700080</name>
</gene>
<feature type="compositionally biased region" description="Polar residues" evidence="1">
    <location>
        <begin position="253"/>
        <end position="272"/>
    </location>
</feature>